<name>A0A160II49_9BACL</name>
<dbReference type="PANTHER" id="PTHR30037:SF4">
    <property type="entry name" value="DNA-3-METHYLADENINE GLYCOSYLASE I"/>
    <property type="match status" value="1"/>
</dbReference>
<dbReference type="PANTHER" id="PTHR30037">
    <property type="entry name" value="DNA-3-METHYLADENINE GLYCOSYLASE 1"/>
    <property type="match status" value="1"/>
</dbReference>
<dbReference type="Pfam" id="PF03352">
    <property type="entry name" value="Adenine_glyco"/>
    <property type="match status" value="1"/>
</dbReference>
<evidence type="ECO:0000313" key="3">
    <source>
        <dbReference type="Proteomes" id="UP000076623"/>
    </source>
</evidence>
<dbReference type="AlphaFoldDB" id="A0A160II49"/>
<keyword evidence="3" id="KW-1185">Reference proteome</keyword>
<dbReference type="RefSeq" id="WP_066390775.1">
    <property type="nucleotide sequence ID" value="NZ_CP015378.1"/>
</dbReference>
<evidence type="ECO:0000256" key="1">
    <source>
        <dbReference type="PIRSR" id="PIRSR605019-1"/>
    </source>
</evidence>
<dbReference type="InterPro" id="IPR011257">
    <property type="entry name" value="DNA_glycosylase"/>
</dbReference>
<keyword evidence="1" id="KW-0862">Zinc</keyword>
<accession>A0A160II49</accession>
<dbReference type="GO" id="GO:0006284">
    <property type="term" value="P:base-excision repair"/>
    <property type="evidence" value="ECO:0007669"/>
    <property type="project" value="InterPro"/>
</dbReference>
<dbReference type="STRING" id="1221500.ABE65_001095"/>
<keyword evidence="1" id="KW-0479">Metal-binding</keyword>
<dbReference type="Proteomes" id="UP000076623">
    <property type="component" value="Chromosome"/>
</dbReference>
<dbReference type="EMBL" id="CP015378">
    <property type="protein sequence ID" value="ANC75534.1"/>
    <property type="molecule type" value="Genomic_DNA"/>
</dbReference>
<gene>
    <name evidence="2" type="ORF">ABE65_001095</name>
</gene>
<dbReference type="GO" id="GO:0046872">
    <property type="term" value="F:metal ion binding"/>
    <property type="evidence" value="ECO:0007669"/>
    <property type="project" value="UniProtKB-KW"/>
</dbReference>
<dbReference type="Gene3D" id="1.10.340.30">
    <property type="entry name" value="Hypothetical protein, domain 2"/>
    <property type="match status" value="1"/>
</dbReference>
<feature type="binding site" evidence="1">
    <location>
        <position position="4"/>
    </location>
    <ligand>
        <name>Zn(2+)</name>
        <dbReference type="ChEBI" id="CHEBI:29105"/>
    </ligand>
</feature>
<dbReference type="SUPFAM" id="SSF48150">
    <property type="entry name" value="DNA-glycosylase"/>
    <property type="match status" value="1"/>
</dbReference>
<reference evidence="2 3" key="1">
    <citation type="submission" date="2016-04" db="EMBL/GenBank/DDBJ databases">
        <title>Complete genome sequence of Fictibacillus phosphorivorans G25-29, a strain toxic to nematodes.</title>
        <authorList>
            <person name="Zheng Z."/>
        </authorList>
    </citation>
    <scope>NUCLEOTIDE SEQUENCE [LARGE SCALE GENOMIC DNA]</scope>
    <source>
        <strain evidence="2 3">G25-29</strain>
    </source>
</reference>
<evidence type="ECO:0000313" key="2">
    <source>
        <dbReference type="EMBL" id="ANC75534.1"/>
    </source>
</evidence>
<dbReference type="GO" id="GO:0008725">
    <property type="term" value="F:DNA-3-methyladenine glycosylase activity"/>
    <property type="evidence" value="ECO:0007669"/>
    <property type="project" value="InterPro"/>
</dbReference>
<dbReference type="KEGG" id="fpn:ABE65_001095"/>
<organism evidence="2 3">
    <name type="scientific">Fictibacillus phosphorivorans</name>
    <dbReference type="NCBI Taxonomy" id="1221500"/>
    <lineage>
        <taxon>Bacteria</taxon>
        <taxon>Bacillati</taxon>
        <taxon>Bacillota</taxon>
        <taxon>Bacilli</taxon>
        <taxon>Bacillales</taxon>
        <taxon>Fictibacillaceae</taxon>
        <taxon>Fictibacillus</taxon>
    </lineage>
</organism>
<proteinExistence type="predicted"/>
<dbReference type="InterPro" id="IPR005019">
    <property type="entry name" value="Adenine_glyco"/>
</dbReference>
<feature type="binding site" evidence="1">
    <location>
        <position position="17"/>
    </location>
    <ligand>
        <name>Zn(2+)</name>
        <dbReference type="ChEBI" id="CHEBI:29105"/>
    </ligand>
</feature>
<sequence>MNRCKWSEESEMLQQYHDNEWGQYVEEDNALFECLTLELFQSGLSWKTILHKRENFRSAFAQFEIEKVMQFGEKEIEVLLEDAGIVRHRKKIEATIENAKRVHELVKKFGSFEAFLKQLPPETEEKQKVLRKTFKHVGLTTAESFLEATGRIPASHSEVCFMASK</sequence>
<dbReference type="InterPro" id="IPR052891">
    <property type="entry name" value="DNA-3mA_glycosylase"/>
</dbReference>
<protein>
    <submittedName>
        <fullName evidence="2">DNA-3-methyladenine glycosylase</fullName>
    </submittedName>
</protein>